<gene>
    <name evidence="1" type="ORF">PHYBLDRAFT_171254</name>
</gene>
<evidence type="ECO:0000313" key="1">
    <source>
        <dbReference type="EMBL" id="OAD70502.1"/>
    </source>
</evidence>
<protein>
    <submittedName>
        <fullName evidence="1">Uncharacterized protein</fullName>
    </submittedName>
</protein>
<dbReference type="AlphaFoldDB" id="A0A162TRK3"/>
<organism evidence="1 2">
    <name type="scientific">Phycomyces blakesleeanus (strain ATCC 8743b / DSM 1359 / FGSC 10004 / NBRC 33097 / NRRL 1555)</name>
    <dbReference type="NCBI Taxonomy" id="763407"/>
    <lineage>
        <taxon>Eukaryota</taxon>
        <taxon>Fungi</taxon>
        <taxon>Fungi incertae sedis</taxon>
        <taxon>Mucoromycota</taxon>
        <taxon>Mucoromycotina</taxon>
        <taxon>Mucoromycetes</taxon>
        <taxon>Mucorales</taxon>
        <taxon>Phycomycetaceae</taxon>
        <taxon>Phycomyces</taxon>
    </lineage>
</organism>
<evidence type="ECO:0000313" key="2">
    <source>
        <dbReference type="Proteomes" id="UP000077315"/>
    </source>
</evidence>
<name>A0A162TRK3_PHYB8</name>
<dbReference type="GeneID" id="28997452"/>
<keyword evidence="2" id="KW-1185">Reference proteome</keyword>
<reference evidence="2" key="1">
    <citation type="submission" date="2015-06" db="EMBL/GenBank/DDBJ databases">
        <title>Expansion of signal transduction pathways in fungi by whole-genome duplication.</title>
        <authorList>
            <consortium name="DOE Joint Genome Institute"/>
            <person name="Corrochano L.M."/>
            <person name="Kuo A."/>
            <person name="Marcet-Houben M."/>
            <person name="Polaino S."/>
            <person name="Salamov A."/>
            <person name="Villalobos J.M."/>
            <person name="Alvarez M.I."/>
            <person name="Avalos J."/>
            <person name="Benito E.P."/>
            <person name="Benoit I."/>
            <person name="Burger G."/>
            <person name="Camino L.P."/>
            <person name="Canovas D."/>
            <person name="Cerda-Olmedo E."/>
            <person name="Cheng J.-F."/>
            <person name="Dominguez A."/>
            <person name="Elias M."/>
            <person name="Eslava A.P."/>
            <person name="Glaser F."/>
            <person name="Grimwood J."/>
            <person name="Gutierrez G."/>
            <person name="Heitman J."/>
            <person name="Henrissat B."/>
            <person name="Iturriaga E.A."/>
            <person name="Lang B.F."/>
            <person name="Lavin J.L."/>
            <person name="Lee S."/>
            <person name="Li W."/>
            <person name="Lindquist E."/>
            <person name="Lopez-Garcia S."/>
            <person name="Luque E.M."/>
            <person name="Marcos A.T."/>
            <person name="Martin J."/>
            <person name="McCluskey K."/>
            <person name="Medina H.R."/>
            <person name="Miralles-Duran A."/>
            <person name="Miyazaki A."/>
            <person name="Munoz-Torres E."/>
            <person name="Oguiza J.A."/>
            <person name="Ohm R."/>
            <person name="Olmedo M."/>
            <person name="Orejas M."/>
            <person name="Ortiz-Castellanos L."/>
            <person name="Pisabarro A.G."/>
            <person name="Rodriguez-Romero J."/>
            <person name="Ruiz-Herrera J."/>
            <person name="Ruiz-Vazquez R."/>
            <person name="Sanz C."/>
            <person name="Schackwitz W."/>
            <person name="Schmutz J."/>
            <person name="Shahriari M."/>
            <person name="Shelest E."/>
            <person name="Silva-Franco F."/>
            <person name="Soanes D."/>
            <person name="Syed K."/>
            <person name="Tagua V.G."/>
            <person name="Talbot N.J."/>
            <person name="Thon M."/>
            <person name="De vries R.P."/>
            <person name="Wiebenga A."/>
            <person name="Yadav J.S."/>
            <person name="Braun E.L."/>
            <person name="Baker S."/>
            <person name="Garre V."/>
            <person name="Horwitz B."/>
            <person name="Torres-Martinez S."/>
            <person name="Idnurm A."/>
            <person name="Herrera-Estrella A."/>
            <person name="Gabaldon T."/>
            <person name="Grigoriev I.V."/>
        </authorList>
    </citation>
    <scope>NUCLEOTIDE SEQUENCE [LARGE SCALE GENOMIC DNA]</scope>
    <source>
        <strain evidence="2">NRRL 1555(-)</strain>
    </source>
</reference>
<accession>A0A162TRK3</accession>
<dbReference type="OrthoDB" id="2227377at2759"/>
<dbReference type="Proteomes" id="UP000077315">
    <property type="component" value="Unassembled WGS sequence"/>
</dbReference>
<proteinExistence type="predicted"/>
<sequence length="149" mass="16909">MSDAPLFTSDLAMWSPPVISAFLSPISSVGYELADDPITFIHEPVYLPLACVICGLPHALPPQPTTSLPWNPVDIMATPVSLSEKTHITSDRSHLYSLPVHTKHQSLFRAFVQRLARIVRRLIQQKRHIYPVKRSHEYCTTENQEIRVQ</sequence>
<dbReference type="EMBL" id="KV440988">
    <property type="protein sequence ID" value="OAD70502.1"/>
    <property type="molecule type" value="Genomic_DNA"/>
</dbReference>
<dbReference type="VEuPathDB" id="FungiDB:PHYBLDRAFT_171254"/>
<dbReference type="RefSeq" id="XP_018288542.1">
    <property type="nucleotide sequence ID" value="XM_018436546.1"/>
</dbReference>
<dbReference type="InParanoid" id="A0A162TRK3"/>